<dbReference type="PANTHER" id="PTHR36346">
    <property type="entry name" value="EXPRESSED PROTEIN"/>
    <property type="match status" value="1"/>
</dbReference>
<keyword evidence="2" id="KW-1185">Reference proteome</keyword>
<protein>
    <submittedName>
        <fullName evidence="1">Uncharacterized protein</fullName>
    </submittedName>
</protein>
<comment type="caution">
    <text evidence="1">The sequence shown here is derived from an EMBL/GenBank/DDBJ whole genome shotgun (WGS) entry which is preliminary data.</text>
</comment>
<proteinExistence type="predicted"/>
<reference evidence="1 2" key="1">
    <citation type="journal article" date="2020" name="Mol. Plant">
        <title>The Chromosome-Based Rubber Tree Genome Provides New Insights into Spurge Genome Evolution and Rubber Biosynthesis.</title>
        <authorList>
            <person name="Liu J."/>
            <person name="Shi C."/>
            <person name="Shi C.C."/>
            <person name="Li W."/>
            <person name="Zhang Q.J."/>
            <person name="Zhang Y."/>
            <person name="Li K."/>
            <person name="Lu H.F."/>
            <person name="Shi C."/>
            <person name="Zhu S.T."/>
            <person name="Xiao Z.Y."/>
            <person name="Nan H."/>
            <person name="Yue Y."/>
            <person name="Zhu X.G."/>
            <person name="Wu Y."/>
            <person name="Hong X.N."/>
            <person name="Fan G.Y."/>
            <person name="Tong Y."/>
            <person name="Zhang D."/>
            <person name="Mao C.L."/>
            <person name="Liu Y.L."/>
            <person name="Hao S.J."/>
            <person name="Liu W.Q."/>
            <person name="Lv M.Q."/>
            <person name="Zhang H.B."/>
            <person name="Liu Y."/>
            <person name="Hu-Tang G.R."/>
            <person name="Wang J.P."/>
            <person name="Wang J.H."/>
            <person name="Sun Y.H."/>
            <person name="Ni S.B."/>
            <person name="Chen W.B."/>
            <person name="Zhang X.C."/>
            <person name="Jiao Y.N."/>
            <person name="Eichler E.E."/>
            <person name="Li G.H."/>
            <person name="Liu X."/>
            <person name="Gao L.Z."/>
        </authorList>
    </citation>
    <scope>NUCLEOTIDE SEQUENCE [LARGE SCALE GENOMIC DNA]</scope>
    <source>
        <strain evidence="2">cv. GT1</strain>
        <tissue evidence="1">Leaf</tissue>
    </source>
</reference>
<accession>A0A6A6M026</accession>
<evidence type="ECO:0000313" key="1">
    <source>
        <dbReference type="EMBL" id="KAF2305858.1"/>
    </source>
</evidence>
<gene>
    <name evidence="1" type="ORF">GH714_008467</name>
</gene>
<dbReference type="EMBL" id="JAAGAX010000008">
    <property type="protein sequence ID" value="KAF2305858.1"/>
    <property type="molecule type" value="Genomic_DNA"/>
</dbReference>
<evidence type="ECO:0000313" key="2">
    <source>
        <dbReference type="Proteomes" id="UP000467840"/>
    </source>
</evidence>
<dbReference type="PANTHER" id="PTHR36346:SF2">
    <property type="entry name" value="EXPRESSED PROTEIN"/>
    <property type="match status" value="1"/>
</dbReference>
<dbReference type="Proteomes" id="UP000467840">
    <property type="component" value="Chromosome 9"/>
</dbReference>
<sequence>MSAVVETWATELAKLKEKVRPKKPLLFLSKAKGGVVAEEEKEAGKESKVVHRETTISEATVCMIMDSSSQLANW</sequence>
<name>A0A6A6M026_HEVBR</name>
<dbReference type="AlphaFoldDB" id="A0A6A6M026"/>
<organism evidence="1 2">
    <name type="scientific">Hevea brasiliensis</name>
    <name type="common">Para rubber tree</name>
    <name type="synonym">Siphonia brasiliensis</name>
    <dbReference type="NCBI Taxonomy" id="3981"/>
    <lineage>
        <taxon>Eukaryota</taxon>
        <taxon>Viridiplantae</taxon>
        <taxon>Streptophyta</taxon>
        <taxon>Embryophyta</taxon>
        <taxon>Tracheophyta</taxon>
        <taxon>Spermatophyta</taxon>
        <taxon>Magnoliopsida</taxon>
        <taxon>eudicotyledons</taxon>
        <taxon>Gunneridae</taxon>
        <taxon>Pentapetalae</taxon>
        <taxon>rosids</taxon>
        <taxon>fabids</taxon>
        <taxon>Malpighiales</taxon>
        <taxon>Euphorbiaceae</taxon>
        <taxon>Crotonoideae</taxon>
        <taxon>Micrandreae</taxon>
        <taxon>Hevea</taxon>
    </lineage>
</organism>